<comment type="caution">
    <text evidence="2">The sequence shown here is derived from an EMBL/GenBank/DDBJ whole genome shotgun (WGS) entry which is preliminary data.</text>
</comment>
<reference evidence="2 3" key="1">
    <citation type="submission" date="2015-07" db="EMBL/GenBank/DDBJ databases">
        <title>High-quality genome of monoxenous trypanosomatid Leptomonas pyrrhocoris.</title>
        <authorList>
            <person name="Flegontov P."/>
            <person name="Butenko A."/>
            <person name="Firsov S."/>
            <person name="Vlcek C."/>
            <person name="Logacheva M.D."/>
            <person name="Field M."/>
            <person name="Filatov D."/>
            <person name="Flegontova O."/>
            <person name="Gerasimov E."/>
            <person name="Jackson A.P."/>
            <person name="Kelly S."/>
            <person name="Opperdoes F."/>
            <person name="O'Reilly A."/>
            <person name="Votypka J."/>
            <person name="Yurchenko V."/>
            <person name="Lukes J."/>
        </authorList>
    </citation>
    <scope>NUCLEOTIDE SEQUENCE [LARGE SCALE GENOMIC DNA]</scope>
    <source>
        <strain evidence="2">H10</strain>
    </source>
</reference>
<feature type="region of interest" description="Disordered" evidence="1">
    <location>
        <begin position="1"/>
        <end position="25"/>
    </location>
</feature>
<accession>A0A0M9FPT7</accession>
<gene>
    <name evidence="2" type="ORF">ABB37_09843</name>
</gene>
<name>A0A0M9FPT7_LEPPY</name>
<dbReference type="OrthoDB" id="272892at2759"/>
<dbReference type="EMBL" id="LGTL01000035">
    <property type="protein sequence ID" value="KPA73537.1"/>
    <property type="molecule type" value="Genomic_DNA"/>
</dbReference>
<dbReference type="AlphaFoldDB" id="A0A0M9FPT7"/>
<dbReference type="OMA" id="PTRIEQW"/>
<dbReference type="GeneID" id="26910126"/>
<sequence length="246" mass="27363">MLSSSSSIGEVDDGPTTTTTVMDDAPYVDMRREAARYVAWSATAPHGLRATTESVDDALRRSRMEVMRTVAAMRASEEELSGEKPARLLAPPLQDAHFLHSGARKPLYPRRATRHFKTIEDLAAGSPTKASGDRRSSRVVWRGAPSYPVSEGTRDGTVVWSDPRSAVAEKHRAAVEAVKPHVAMKVERMMQSHTRSLGAVKPYGLTRRAKQEDSRFVPQPTADSNERYIDRMQCSRPSKGLYVYYE</sequence>
<proteinExistence type="predicted"/>
<evidence type="ECO:0000256" key="1">
    <source>
        <dbReference type="SAM" id="MobiDB-lite"/>
    </source>
</evidence>
<feature type="region of interest" description="Disordered" evidence="1">
    <location>
        <begin position="204"/>
        <end position="224"/>
    </location>
</feature>
<protein>
    <submittedName>
        <fullName evidence="2">Uncharacterized protein</fullName>
    </submittedName>
</protein>
<evidence type="ECO:0000313" key="3">
    <source>
        <dbReference type="Proteomes" id="UP000037923"/>
    </source>
</evidence>
<organism evidence="2 3">
    <name type="scientific">Leptomonas pyrrhocoris</name>
    <name type="common">Firebug parasite</name>
    <dbReference type="NCBI Taxonomy" id="157538"/>
    <lineage>
        <taxon>Eukaryota</taxon>
        <taxon>Discoba</taxon>
        <taxon>Euglenozoa</taxon>
        <taxon>Kinetoplastea</taxon>
        <taxon>Metakinetoplastina</taxon>
        <taxon>Trypanosomatida</taxon>
        <taxon>Trypanosomatidae</taxon>
        <taxon>Leishmaniinae</taxon>
        <taxon>Leptomonas</taxon>
    </lineage>
</organism>
<dbReference type="VEuPathDB" id="TriTrypDB:LpyrH10_35_0580"/>
<dbReference type="RefSeq" id="XP_015651976.1">
    <property type="nucleotide sequence ID" value="XM_015809494.1"/>
</dbReference>
<evidence type="ECO:0000313" key="2">
    <source>
        <dbReference type="EMBL" id="KPA73537.1"/>
    </source>
</evidence>
<keyword evidence="3" id="KW-1185">Reference proteome</keyword>
<dbReference type="Proteomes" id="UP000037923">
    <property type="component" value="Unassembled WGS sequence"/>
</dbReference>